<dbReference type="AlphaFoldDB" id="A0A139LK81"/>
<evidence type="ECO:0000313" key="10">
    <source>
        <dbReference type="Proteomes" id="UP000266492"/>
    </source>
</evidence>
<dbReference type="InterPro" id="IPR014284">
    <property type="entry name" value="RNA_pol_sigma-70_dom"/>
</dbReference>
<protein>
    <submittedName>
        <fullName evidence="8">Sigma-70 family RNA polymerase sigma factor</fullName>
    </submittedName>
</protein>
<dbReference type="RefSeq" id="WP_055235137.1">
    <property type="nucleotide sequence ID" value="NZ_CAAKNR010000061.1"/>
</dbReference>
<comment type="similarity">
    <text evidence="1">Belongs to the sigma-70 factor family. ECF subfamily.</text>
</comment>
<dbReference type="GO" id="GO:0003677">
    <property type="term" value="F:DNA binding"/>
    <property type="evidence" value="ECO:0007669"/>
    <property type="project" value="InterPro"/>
</dbReference>
<evidence type="ECO:0000313" key="6">
    <source>
        <dbReference type="EMBL" id="KAB1323198.1"/>
    </source>
</evidence>
<gene>
    <name evidence="9" type="ORF">DWV35_17120</name>
    <name evidence="8" type="ORF">DWX70_20785</name>
    <name evidence="6" type="ORF">F3B53_19490</name>
    <name evidence="7" type="ORF">PO382_13520</name>
</gene>
<dbReference type="PANTHER" id="PTHR43133:SF46">
    <property type="entry name" value="RNA POLYMERASE SIGMA-70 FACTOR ECF SUBFAMILY"/>
    <property type="match status" value="1"/>
</dbReference>
<dbReference type="SUPFAM" id="SSF88946">
    <property type="entry name" value="Sigma2 domain of RNA polymerase sigma factors"/>
    <property type="match status" value="1"/>
</dbReference>
<reference evidence="6 12" key="2">
    <citation type="journal article" date="2019" name="Nat. Med.">
        <title>A library of human gut bacterial isolates paired with longitudinal multiomics data enables mechanistic microbiome research.</title>
        <authorList>
            <person name="Poyet M."/>
            <person name="Groussin M."/>
            <person name="Gibbons S.M."/>
            <person name="Avila-Pacheco J."/>
            <person name="Jiang X."/>
            <person name="Kearney S.M."/>
            <person name="Perrotta A.R."/>
            <person name="Berdy B."/>
            <person name="Zhao S."/>
            <person name="Lieberman T.D."/>
            <person name="Swanson P.K."/>
            <person name="Smith M."/>
            <person name="Roesemann S."/>
            <person name="Alexander J.E."/>
            <person name="Rich S.A."/>
            <person name="Livny J."/>
            <person name="Vlamakis H."/>
            <person name="Clish C."/>
            <person name="Bullock K."/>
            <person name="Deik A."/>
            <person name="Scott J."/>
            <person name="Pierce K.A."/>
            <person name="Xavier R.J."/>
            <person name="Alm E.J."/>
        </authorList>
    </citation>
    <scope>NUCLEOTIDE SEQUENCE [LARGE SCALE GENOMIC DNA]</scope>
    <source>
        <strain evidence="6 12">BIOML-A2</strain>
    </source>
</reference>
<dbReference type="Gene3D" id="1.10.1740.10">
    <property type="match status" value="1"/>
</dbReference>
<dbReference type="InterPro" id="IPR039425">
    <property type="entry name" value="RNA_pol_sigma-70-like"/>
</dbReference>
<evidence type="ECO:0000256" key="1">
    <source>
        <dbReference type="ARBA" id="ARBA00010641"/>
    </source>
</evidence>
<reference evidence="10 11" key="1">
    <citation type="submission" date="2018-08" db="EMBL/GenBank/DDBJ databases">
        <title>A genome reference for cultivated species of the human gut microbiota.</title>
        <authorList>
            <person name="Zou Y."/>
            <person name="Xue W."/>
            <person name="Luo G."/>
        </authorList>
    </citation>
    <scope>NUCLEOTIDE SEQUENCE [LARGE SCALE GENOMIC DNA]</scope>
    <source>
        <strain evidence="9 11">AF04-46</strain>
        <strain evidence="8 10">AF20-9LB</strain>
    </source>
</reference>
<evidence type="ECO:0000313" key="7">
    <source>
        <dbReference type="EMBL" id="MDC2743242.1"/>
    </source>
</evidence>
<evidence type="ECO:0000256" key="3">
    <source>
        <dbReference type="ARBA" id="ARBA00023082"/>
    </source>
</evidence>
<dbReference type="NCBIfam" id="TIGR02937">
    <property type="entry name" value="sigma70-ECF"/>
    <property type="match status" value="1"/>
</dbReference>
<evidence type="ECO:0000256" key="2">
    <source>
        <dbReference type="ARBA" id="ARBA00023015"/>
    </source>
</evidence>
<dbReference type="InterPro" id="IPR036388">
    <property type="entry name" value="WH-like_DNA-bd_sf"/>
</dbReference>
<dbReference type="PANTHER" id="PTHR43133">
    <property type="entry name" value="RNA POLYMERASE ECF-TYPE SIGMA FACTO"/>
    <property type="match status" value="1"/>
</dbReference>
<dbReference type="EMBL" id="JAQNZF010000016">
    <property type="protein sequence ID" value="MDC2743242.1"/>
    <property type="molecule type" value="Genomic_DNA"/>
</dbReference>
<name>A0A139LK81_BACOV</name>
<sequence length="190" mass="22092">MKPDIHTLSDSLLWKRFLEGDSSAYTQIYNRTVQDLFRFGLLYTSDKELIKDCIHDVFVKIHVNRAKLAPTDNIAAYLTVALKNTLFNALKKTTDSLSFDEIGEREETVDESPSTPETIYINNEQEKQVQATVHTMMSVLTDRQREIIYYRYIKEMSIDEISKVTDMNNQSVSNSIQRALGRIRDLFKRK</sequence>
<evidence type="ECO:0000313" key="8">
    <source>
        <dbReference type="EMBL" id="RGS80794.1"/>
    </source>
</evidence>
<dbReference type="Gene3D" id="1.10.10.10">
    <property type="entry name" value="Winged helix-like DNA-binding domain superfamily/Winged helix DNA-binding domain"/>
    <property type="match status" value="1"/>
</dbReference>
<dbReference type="GO" id="GO:0006352">
    <property type="term" value="P:DNA-templated transcription initiation"/>
    <property type="evidence" value="ECO:0007669"/>
    <property type="project" value="InterPro"/>
</dbReference>
<keyword evidence="2" id="KW-0805">Transcription regulation</keyword>
<dbReference type="Proteomes" id="UP000375690">
    <property type="component" value="Unassembled WGS sequence"/>
</dbReference>
<reference evidence="7" key="3">
    <citation type="submission" date="2022-10" db="EMBL/GenBank/DDBJ databases">
        <title>Human gut microbiome strain richness.</title>
        <authorList>
            <person name="Chen-Liaw A."/>
        </authorList>
    </citation>
    <scope>NUCLEOTIDE SEQUENCE</scope>
    <source>
        <strain evidence="7">BSD2780120875st1_E1_BSD2780120875_150330</strain>
    </source>
</reference>
<dbReference type="Pfam" id="PF08281">
    <property type="entry name" value="Sigma70_r4_2"/>
    <property type="match status" value="1"/>
</dbReference>
<dbReference type="GO" id="GO:0016987">
    <property type="term" value="F:sigma factor activity"/>
    <property type="evidence" value="ECO:0007669"/>
    <property type="project" value="UniProtKB-KW"/>
</dbReference>
<dbReference type="InterPro" id="IPR013249">
    <property type="entry name" value="RNA_pol_sigma70_r4_t2"/>
</dbReference>
<evidence type="ECO:0000256" key="4">
    <source>
        <dbReference type="ARBA" id="ARBA00023163"/>
    </source>
</evidence>
<dbReference type="STRING" id="28116.Bovatus_03645"/>
<keyword evidence="4" id="KW-0804">Transcription</keyword>
<proteinExistence type="inferred from homology"/>
<accession>A0A139LK81</accession>
<dbReference type="EMBL" id="QRVZ01000021">
    <property type="protein sequence ID" value="RGS80794.1"/>
    <property type="molecule type" value="Genomic_DNA"/>
</dbReference>
<evidence type="ECO:0000313" key="12">
    <source>
        <dbReference type="Proteomes" id="UP000375690"/>
    </source>
</evidence>
<keyword evidence="3" id="KW-0731">Sigma factor</keyword>
<evidence type="ECO:0000259" key="5">
    <source>
        <dbReference type="Pfam" id="PF08281"/>
    </source>
</evidence>
<organism evidence="8 10">
    <name type="scientific">Bacteroides ovatus</name>
    <dbReference type="NCBI Taxonomy" id="28116"/>
    <lineage>
        <taxon>Bacteria</taxon>
        <taxon>Pseudomonadati</taxon>
        <taxon>Bacteroidota</taxon>
        <taxon>Bacteroidia</taxon>
        <taxon>Bacteroidales</taxon>
        <taxon>Bacteroidaceae</taxon>
        <taxon>Bacteroides</taxon>
    </lineage>
</organism>
<dbReference type="InterPro" id="IPR013325">
    <property type="entry name" value="RNA_pol_sigma_r2"/>
</dbReference>
<evidence type="ECO:0000313" key="9">
    <source>
        <dbReference type="EMBL" id="RGX07910.1"/>
    </source>
</evidence>
<dbReference type="EMBL" id="QSBI01000024">
    <property type="protein sequence ID" value="RGX07910.1"/>
    <property type="molecule type" value="Genomic_DNA"/>
</dbReference>
<evidence type="ECO:0000313" key="11">
    <source>
        <dbReference type="Proteomes" id="UP000286031"/>
    </source>
</evidence>
<dbReference type="Proteomes" id="UP001219389">
    <property type="component" value="Unassembled WGS sequence"/>
</dbReference>
<comment type="caution">
    <text evidence="8">The sequence shown here is derived from an EMBL/GenBank/DDBJ whole genome shotgun (WGS) entry which is preliminary data.</text>
</comment>
<feature type="domain" description="RNA polymerase sigma factor 70 region 4 type 2" evidence="5">
    <location>
        <begin position="133"/>
        <end position="182"/>
    </location>
</feature>
<dbReference type="EMBL" id="VWFC01000028">
    <property type="protein sequence ID" value="KAB1323198.1"/>
    <property type="molecule type" value="Genomic_DNA"/>
</dbReference>
<dbReference type="SUPFAM" id="SSF88659">
    <property type="entry name" value="Sigma3 and sigma4 domains of RNA polymerase sigma factors"/>
    <property type="match status" value="1"/>
</dbReference>
<dbReference type="CDD" id="cd06171">
    <property type="entry name" value="Sigma70_r4"/>
    <property type="match status" value="1"/>
</dbReference>
<dbReference type="Proteomes" id="UP000286031">
    <property type="component" value="Unassembled WGS sequence"/>
</dbReference>
<dbReference type="Proteomes" id="UP000266492">
    <property type="component" value="Unassembled WGS sequence"/>
</dbReference>
<dbReference type="InterPro" id="IPR013324">
    <property type="entry name" value="RNA_pol_sigma_r3/r4-like"/>
</dbReference>